<organism evidence="2 3">
    <name type="scientific">Saccharothrix variisporea</name>
    <dbReference type="NCBI Taxonomy" id="543527"/>
    <lineage>
        <taxon>Bacteria</taxon>
        <taxon>Bacillati</taxon>
        <taxon>Actinomycetota</taxon>
        <taxon>Actinomycetes</taxon>
        <taxon>Pseudonocardiales</taxon>
        <taxon>Pseudonocardiaceae</taxon>
        <taxon>Saccharothrix</taxon>
    </lineage>
</organism>
<dbReference type="AlphaFoldDB" id="A0A495XCC8"/>
<evidence type="ECO:0000313" key="3">
    <source>
        <dbReference type="Proteomes" id="UP000272729"/>
    </source>
</evidence>
<dbReference type="GO" id="GO:0005975">
    <property type="term" value="P:carbohydrate metabolic process"/>
    <property type="evidence" value="ECO:0007669"/>
    <property type="project" value="InterPro"/>
</dbReference>
<name>A0A495XCC8_9PSEU</name>
<dbReference type="SUPFAM" id="SSF74650">
    <property type="entry name" value="Galactose mutarotase-like"/>
    <property type="match status" value="1"/>
</dbReference>
<dbReference type="InterPro" id="IPR013780">
    <property type="entry name" value="Glyco_hydro_b"/>
</dbReference>
<dbReference type="EMBL" id="RBXR01000001">
    <property type="protein sequence ID" value="RKT71662.1"/>
    <property type="molecule type" value="Genomic_DNA"/>
</dbReference>
<dbReference type="RefSeq" id="WP_170199634.1">
    <property type="nucleotide sequence ID" value="NZ_JBIUBA010000001.1"/>
</dbReference>
<dbReference type="Proteomes" id="UP000272729">
    <property type="component" value="Unassembled WGS sequence"/>
</dbReference>
<dbReference type="GO" id="GO:0003824">
    <property type="term" value="F:catalytic activity"/>
    <property type="evidence" value="ECO:0007669"/>
    <property type="project" value="InterPro"/>
</dbReference>
<comment type="caution">
    <text evidence="2">The sequence shown here is derived from an EMBL/GenBank/DDBJ whole genome shotgun (WGS) entry which is preliminary data.</text>
</comment>
<proteinExistence type="predicted"/>
<dbReference type="InterPro" id="IPR011013">
    <property type="entry name" value="Gal_mutarotase_sf_dom"/>
</dbReference>
<protein>
    <submittedName>
        <fullName evidence="2">Alpha-galactosidase-like protein</fullName>
    </submittedName>
</protein>
<evidence type="ECO:0000313" key="2">
    <source>
        <dbReference type="EMBL" id="RKT71662.1"/>
    </source>
</evidence>
<sequence>MVVVESTDLFVGSLQVVRVRTEDREGPVHVHVEGAGVGSARHGTDLTPGLFGYEVPVDTSGHPPGTVLPARAVVRHGDEHHEVDFDLVVAEPGRTLHLVPQAAEVGGVRGHLALALADPSYRFGLLADLVEPYLDTRPEDREPLAALVEQNRVELVDRLLPANSASVERAATLADAERAAFDRLRGTTARHVALVGEGRWFRQMHHDWNSRYSSPRFVCSLPQDVPVPQGIEVRAATRVVEEAEAFASLVAEPPEDVLAHVRARLADDADPLVSLREAHALASEVRDAVLRKLSSIVDTSGPGVPVVVWNPLARRRSGMVEVRLEDELSEVSVVSADGVHPCVHEGHTVVFHAGDVPALGWKVFHLTGGTSPGWTRGGGTQIADSAHLLTVDPARGGVVTSLVRLVDETELLAPAVGNDLGATGPATVTVWHSPVGERVVVRGRTGGVAYAQTLTLWEGVDWVDCVTSVDDVRGELRVRWPGVEEVVRPAEFRQQQTVEYAVPCGDPARAEEECAHRLVAVVGVDGSGLLPASGTPTAPADVGPITTSTEPGPLFADHLRHERGPALGRPPVGVRWRGDREVVVTSSAEVAGRVRLVAPPGWFAAPAEVPFTLPAGGSVRTAVSVERPRSAAPGLYPVRAQVDTEPVVEDVLLVDVPEWGPLDDGPVQPLWIARPPEPVSLRPGERAEVRVAVASALWAPIAVETRLVSPWGTWDFVRPWVLGGELPARGRAEFTFSVAVPRWATTGRWWLRAKVAGAGLVRRSPAVPLEVVA</sequence>
<reference evidence="2 3" key="1">
    <citation type="submission" date="2018-10" db="EMBL/GenBank/DDBJ databases">
        <title>Sequencing the genomes of 1000 actinobacteria strains.</title>
        <authorList>
            <person name="Klenk H.-P."/>
        </authorList>
    </citation>
    <scope>NUCLEOTIDE SEQUENCE [LARGE SCALE GENOMIC DNA]</scope>
    <source>
        <strain evidence="2 3">DSM 43911</strain>
    </source>
</reference>
<keyword evidence="3" id="KW-1185">Reference proteome</keyword>
<dbReference type="Gene3D" id="2.60.40.1180">
    <property type="entry name" value="Golgi alpha-mannosidase II"/>
    <property type="match status" value="1"/>
</dbReference>
<gene>
    <name evidence="2" type="ORF">DFJ66_4955</name>
</gene>
<accession>A0A495XCC8</accession>
<evidence type="ECO:0000259" key="1">
    <source>
        <dbReference type="Pfam" id="PF10633"/>
    </source>
</evidence>
<feature type="domain" description="Alpha-galactosidase NEW3" evidence="1">
    <location>
        <begin position="591"/>
        <end position="643"/>
    </location>
</feature>
<dbReference type="Pfam" id="PF10633">
    <property type="entry name" value="NPCBM_assoc"/>
    <property type="match status" value="1"/>
</dbReference>
<dbReference type="InterPro" id="IPR018905">
    <property type="entry name" value="A-galactase_NEW3"/>
</dbReference>
<dbReference type="GO" id="GO:0030246">
    <property type="term" value="F:carbohydrate binding"/>
    <property type="evidence" value="ECO:0007669"/>
    <property type="project" value="InterPro"/>
</dbReference>